<keyword evidence="5 13" id="KW-0444">Lipid biosynthesis</keyword>
<reference evidence="14" key="2">
    <citation type="submission" date="2020-09" db="EMBL/GenBank/DDBJ databases">
        <authorList>
            <person name="Sun Q."/>
            <person name="Kim S."/>
        </authorList>
    </citation>
    <scope>NUCLEOTIDE SEQUENCE</scope>
    <source>
        <strain evidence="14">KCTC 12711</strain>
    </source>
</reference>
<keyword evidence="9 13" id="KW-0418">Kinase</keyword>
<evidence type="ECO:0000256" key="9">
    <source>
        <dbReference type="ARBA" id="ARBA00022777"/>
    </source>
</evidence>
<dbReference type="PANTHER" id="PTHR42724:SF1">
    <property type="entry name" value="TETRAACYLDISACCHARIDE 4'-KINASE, MITOCHONDRIAL-RELATED"/>
    <property type="match status" value="1"/>
</dbReference>
<dbReference type="GO" id="GO:0005886">
    <property type="term" value="C:plasma membrane"/>
    <property type="evidence" value="ECO:0007669"/>
    <property type="project" value="TreeGrafter"/>
</dbReference>
<comment type="catalytic activity">
    <reaction evidence="13">
        <text>a lipid A disaccharide + ATP = a lipid IVA + ADP + H(+)</text>
        <dbReference type="Rhea" id="RHEA:67840"/>
        <dbReference type="ChEBI" id="CHEBI:15378"/>
        <dbReference type="ChEBI" id="CHEBI:30616"/>
        <dbReference type="ChEBI" id="CHEBI:176343"/>
        <dbReference type="ChEBI" id="CHEBI:176425"/>
        <dbReference type="ChEBI" id="CHEBI:456216"/>
        <dbReference type="EC" id="2.7.1.130"/>
    </reaction>
</comment>
<evidence type="ECO:0000256" key="5">
    <source>
        <dbReference type="ARBA" id="ARBA00022516"/>
    </source>
</evidence>
<dbReference type="SUPFAM" id="SSF52540">
    <property type="entry name" value="P-loop containing nucleoside triphosphate hydrolases"/>
    <property type="match status" value="1"/>
</dbReference>
<protein>
    <recommendedName>
        <fullName evidence="4 13">Tetraacyldisaccharide 4'-kinase</fullName>
        <ecNumber evidence="3 13">2.7.1.130</ecNumber>
    </recommendedName>
    <alternativeName>
        <fullName evidence="12 13">Lipid A 4'-kinase</fullName>
    </alternativeName>
</protein>
<evidence type="ECO:0000256" key="3">
    <source>
        <dbReference type="ARBA" id="ARBA00012071"/>
    </source>
</evidence>
<evidence type="ECO:0000256" key="7">
    <source>
        <dbReference type="ARBA" id="ARBA00022679"/>
    </source>
</evidence>
<evidence type="ECO:0000313" key="15">
    <source>
        <dbReference type="Proteomes" id="UP000614811"/>
    </source>
</evidence>
<keyword evidence="7 13" id="KW-0808">Transferase</keyword>
<dbReference type="GO" id="GO:0009244">
    <property type="term" value="P:lipopolysaccharide core region biosynthetic process"/>
    <property type="evidence" value="ECO:0007669"/>
    <property type="project" value="TreeGrafter"/>
</dbReference>
<dbReference type="Pfam" id="PF02606">
    <property type="entry name" value="LpxK"/>
    <property type="match status" value="1"/>
</dbReference>
<evidence type="ECO:0000256" key="11">
    <source>
        <dbReference type="ARBA" id="ARBA00023098"/>
    </source>
</evidence>
<dbReference type="InterPro" id="IPR003758">
    <property type="entry name" value="LpxK"/>
</dbReference>
<comment type="pathway">
    <text evidence="2 13">Glycolipid biosynthesis; lipid IV(A) biosynthesis; lipid IV(A) from (3R)-3-hydroxytetradecanoyl-[acyl-carrier-protein] and UDP-N-acetyl-alpha-D-glucosamine: step 6/6.</text>
</comment>
<evidence type="ECO:0000256" key="12">
    <source>
        <dbReference type="ARBA" id="ARBA00029757"/>
    </source>
</evidence>
<keyword evidence="10 13" id="KW-0067">ATP-binding</keyword>
<name>A0A918VQG1_9GAMM</name>
<keyword evidence="6 13" id="KW-0441">Lipid A biosynthesis</keyword>
<dbReference type="HAMAP" id="MF_00409">
    <property type="entry name" value="LpxK"/>
    <property type="match status" value="1"/>
</dbReference>
<dbReference type="PANTHER" id="PTHR42724">
    <property type="entry name" value="TETRAACYLDISACCHARIDE 4'-KINASE"/>
    <property type="match status" value="1"/>
</dbReference>
<evidence type="ECO:0000256" key="4">
    <source>
        <dbReference type="ARBA" id="ARBA00016436"/>
    </source>
</evidence>
<dbReference type="GO" id="GO:0009029">
    <property type="term" value="F:lipid-A 4'-kinase activity"/>
    <property type="evidence" value="ECO:0007669"/>
    <property type="project" value="UniProtKB-UniRule"/>
</dbReference>
<dbReference type="RefSeq" id="WP_189402056.1">
    <property type="nucleotide sequence ID" value="NZ_BMXA01000005.1"/>
</dbReference>
<evidence type="ECO:0000256" key="2">
    <source>
        <dbReference type="ARBA" id="ARBA00004870"/>
    </source>
</evidence>
<dbReference type="NCBIfam" id="TIGR00682">
    <property type="entry name" value="lpxK"/>
    <property type="match status" value="1"/>
</dbReference>
<evidence type="ECO:0000256" key="10">
    <source>
        <dbReference type="ARBA" id="ARBA00022840"/>
    </source>
</evidence>
<accession>A0A918VQG1</accession>
<reference evidence="14" key="1">
    <citation type="journal article" date="2014" name="Int. J. Syst. Evol. Microbiol.">
        <title>Complete genome sequence of Corynebacterium casei LMG S-19264T (=DSM 44701T), isolated from a smear-ripened cheese.</title>
        <authorList>
            <consortium name="US DOE Joint Genome Institute (JGI-PGF)"/>
            <person name="Walter F."/>
            <person name="Albersmeier A."/>
            <person name="Kalinowski J."/>
            <person name="Ruckert C."/>
        </authorList>
    </citation>
    <scope>NUCLEOTIDE SEQUENCE</scope>
    <source>
        <strain evidence="14">KCTC 12711</strain>
    </source>
</reference>
<feature type="binding site" evidence="13">
    <location>
        <begin position="60"/>
        <end position="67"/>
    </location>
    <ligand>
        <name>ATP</name>
        <dbReference type="ChEBI" id="CHEBI:30616"/>
    </ligand>
</feature>
<keyword evidence="15" id="KW-1185">Reference proteome</keyword>
<dbReference type="Proteomes" id="UP000614811">
    <property type="component" value="Unassembled WGS sequence"/>
</dbReference>
<organism evidence="14 15">
    <name type="scientific">Arenicella chitinivorans</name>
    <dbReference type="NCBI Taxonomy" id="1329800"/>
    <lineage>
        <taxon>Bacteria</taxon>
        <taxon>Pseudomonadati</taxon>
        <taxon>Pseudomonadota</taxon>
        <taxon>Gammaproteobacteria</taxon>
        <taxon>Arenicellales</taxon>
        <taxon>Arenicellaceae</taxon>
        <taxon>Arenicella</taxon>
    </lineage>
</organism>
<proteinExistence type="inferred from homology"/>
<keyword evidence="11 13" id="KW-0443">Lipid metabolism</keyword>
<keyword evidence="8 13" id="KW-0547">Nucleotide-binding</keyword>
<dbReference type="GO" id="GO:0009245">
    <property type="term" value="P:lipid A biosynthetic process"/>
    <property type="evidence" value="ECO:0007669"/>
    <property type="project" value="UniProtKB-UniRule"/>
</dbReference>
<sequence length="329" mass="36025">MALRETLTAGWETPNWLTKALWPLSQVYRGAYELNRLSYQVGLRAVYRPPVPLIVVGNLTVGGTGKTPLVVHIVQLLKAQGLRVGIISRGYHSRATDFPLLVDDTTDVRLAGDEPSLLARRTGVPIVIGPNRRADIERLVANGDLDVIVSDDGLQHHALARDVDVCLIDQTRPSHNTYLLPAGPYRESPARQAHLDFLIHHIGPNSKTSGFTMQLVPDMLTAVASSNTAVPPSSGRIHAVAGIGNPQRFFRTCEQLGFTVIPHAFPDHYQFTAADIDFGADAVVLMTEKDAVKCDKIADHRHWYVPVSAQLSSGFDHALLDRLSCINNS</sequence>
<dbReference type="InterPro" id="IPR027417">
    <property type="entry name" value="P-loop_NTPase"/>
</dbReference>
<evidence type="ECO:0000256" key="1">
    <source>
        <dbReference type="ARBA" id="ARBA00002274"/>
    </source>
</evidence>
<dbReference type="EMBL" id="BMXA01000005">
    <property type="protein sequence ID" value="GHA15543.1"/>
    <property type="molecule type" value="Genomic_DNA"/>
</dbReference>
<evidence type="ECO:0000313" key="14">
    <source>
        <dbReference type="EMBL" id="GHA15543.1"/>
    </source>
</evidence>
<dbReference type="EC" id="2.7.1.130" evidence="3 13"/>
<comment type="similarity">
    <text evidence="13">Belongs to the LpxK family.</text>
</comment>
<comment type="caution">
    <text evidence="14">The sequence shown here is derived from an EMBL/GenBank/DDBJ whole genome shotgun (WGS) entry which is preliminary data.</text>
</comment>
<dbReference type="Gene3D" id="3.40.50.300">
    <property type="entry name" value="P-loop containing nucleotide triphosphate hydrolases"/>
    <property type="match status" value="1"/>
</dbReference>
<dbReference type="GO" id="GO:0005524">
    <property type="term" value="F:ATP binding"/>
    <property type="evidence" value="ECO:0007669"/>
    <property type="project" value="UniProtKB-UniRule"/>
</dbReference>
<evidence type="ECO:0000256" key="6">
    <source>
        <dbReference type="ARBA" id="ARBA00022556"/>
    </source>
</evidence>
<dbReference type="AlphaFoldDB" id="A0A918VQG1"/>
<evidence type="ECO:0000256" key="8">
    <source>
        <dbReference type="ARBA" id="ARBA00022741"/>
    </source>
</evidence>
<comment type="function">
    <text evidence="1 13">Transfers the gamma-phosphate of ATP to the 4'-position of a tetraacyldisaccharide 1-phosphate intermediate (termed DS-1-P) to form tetraacyldisaccharide 1,4'-bis-phosphate (lipid IVA).</text>
</comment>
<gene>
    <name evidence="13 14" type="primary">lpxK</name>
    <name evidence="14" type="ORF">GCM10008090_26390</name>
</gene>
<evidence type="ECO:0000256" key="13">
    <source>
        <dbReference type="HAMAP-Rule" id="MF_00409"/>
    </source>
</evidence>